<dbReference type="EMBL" id="CP018820">
    <property type="protein sequence ID" value="APR51836.1"/>
    <property type="molecule type" value="Genomic_DNA"/>
</dbReference>
<dbReference type="PANTHER" id="PTHR30213">
    <property type="entry name" value="INNER MEMBRANE PROTEIN YHJD"/>
    <property type="match status" value="1"/>
</dbReference>
<evidence type="ECO:0000256" key="5">
    <source>
        <dbReference type="ARBA" id="ARBA00023136"/>
    </source>
</evidence>
<dbReference type="GO" id="GO:0005886">
    <property type="term" value="C:plasma membrane"/>
    <property type="evidence" value="ECO:0007669"/>
    <property type="project" value="UniProtKB-SubCell"/>
</dbReference>
<dbReference type="PANTHER" id="PTHR30213:SF0">
    <property type="entry name" value="UPF0761 MEMBRANE PROTEIN YIHY"/>
    <property type="match status" value="1"/>
</dbReference>
<dbReference type="InterPro" id="IPR017039">
    <property type="entry name" value="Virul_fac_BrkB"/>
</dbReference>
<name>A0A1L6J7P6_9SPHN</name>
<feature type="transmembrane region" description="Helical" evidence="6">
    <location>
        <begin position="197"/>
        <end position="217"/>
    </location>
</feature>
<organism evidence="7 8">
    <name type="scientific">Sphingomonas koreensis</name>
    <dbReference type="NCBI Taxonomy" id="93064"/>
    <lineage>
        <taxon>Bacteria</taxon>
        <taxon>Pseudomonadati</taxon>
        <taxon>Pseudomonadota</taxon>
        <taxon>Alphaproteobacteria</taxon>
        <taxon>Sphingomonadales</taxon>
        <taxon>Sphingomonadaceae</taxon>
        <taxon>Sphingomonas</taxon>
    </lineage>
</organism>
<comment type="subcellular location">
    <subcellularLocation>
        <location evidence="1">Cell membrane</location>
        <topology evidence="1">Multi-pass membrane protein</topology>
    </subcellularLocation>
</comment>
<feature type="transmembrane region" description="Helical" evidence="6">
    <location>
        <begin position="52"/>
        <end position="74"/>
    </location>
</feature>
<feature type="transmembrane region" description="Helical" evidence="6">
    <location>
        <begin position="114"/>
        <end position="133"/>
    </location>
</feature>
<protein>
    <submittedName>
        <fullName evidence="7">Ribonuclease BN</fullName>
    </submittedName>
</protein>
<dbReference type="GeneID" id="44131869"/>
<dbReference type="STRING" id="93064.BRX40_04775"/>
<evidence type="ECO:0000256" key="6">
    <source>
        <dbReference type="SAM" id="Phobius"/>
    </source>
</evidence>
<reference evidence="8" key="1">
    <citation type="submission" date="2016-12" db="EMBL/GenBank/DDBJ databases">
        <title>Whole genome sequencing of Sphingomonas sp. ABOJV.</title>
        <authorList>
            <person name="Conlan S."/>
            <person name="Thomas P.J."/>
            <person name="Mullikin J."/>
            <person name="Palmore T.N."/>
            <person name="Frank K.M."/>
            <person name="Segre J.A."/>
        </authorList>
    </citation>
    <scope>NUCLEOTIDE SEQUENCE [LARGE SCALE GENOMIC DNA]</scope>
    <source>
        <strain evidence="8">ABOJV</strain>
    </source>
</reference>
<keyword evidence="3 6" id="KW-0812">Transmembrane</keyword>
<evidence type="ECO:0000256" key="1">
    <source>
        <dbReference type="ARBA" id="ARBA00004651"/>
    </source>
</evidence>
<evidence type="ECO:0000256" key="3">
    <source>
        <dbReference type="ARBA" id="ARBA00022692"/>
    </source>
</evidence>
<dbReference type="KEGG" id="skr:BRX40_04775"/>
<feature type="transmembrane region" description="Helical" evidence="6">
    <location>
        <begin position="154"/>
        <end position="177"/>
    </location>
</feature>
<proteinExistence type="predicted"/>
<gene>
    <name evidence="7" type="ORF">BRX40_04775</name>
</gene>
<keyword evidence="2" id="KW-1003">Cell membrane</keyword>
<dbReference type="PIRSF" id="PIRSF035875">
    <property type="entry name" value="RNase_BN"/>
    <property type="match status" value="1"/>
</dbReference>
<dbReference type="NCBIfam" id="TIGR00765">
    <property type="entry name" value="yihY_not_rbn"/>
    <property type="match status" value="1"/>
</dbReference>
<evidence type="ECO:0000313" key="7">
    <source>
        <dbReference type="EMBL" id="APR51836.1"/>
    </source>
</evidence>
<dbReference type="RefSeq" id="WP_075150834.1">
    <property type="nucleotide sequence ID" value="NZ_CP018820.1"/>
</dbReference>
<sequence>MTEPISPESPEARRRGFHRHLSDLGVTDRVIEVIRRVVVGAYTDGFTHAGNLAYLSLVTLFPFFIVATAIARLVGRTGDGLQAVGAFLQTVPPEVGALLRPAILEVLEARSGSLLWLGALVGLWTTSGFIETVRAILRQAYGVQSGTSFWRLKLGAIGLVIASVVLAMMAFSFQVLLIGAEQFIWRVIPFASDAQRIISVTKIAPAIALYGALYILFYTLTPTRYRQSKCPKWPGPLFVTIWWMACTAALPHVIGAFGGYGLTYGSLAGVMVALIFFFLIGFGVVIGAELNAALAETPENGLEGRREKTGG</sequence>
<accession>A0A1L6J7P6</accession>
<dbReference type="Proteomes" id="UP000185161">
    <property type="component" value="Chromosome"/>
</dbReference>
<keyword evidence="8" id="KW-1185">Reference proteome</keyword>
<evidence type="ECO:0000256" key="4">
    <source>
        <dbReference type="ARBA" id="ARBA00022989"/>
    </source>
</evidence>
<dbReference type="AlphaFoldDB" id="A0A1L6J7P6"/>
<evidence type="ECO:0000313" key="8">
    <source>
        <dbReference type="Proteomes" id="UP000185161"/>
    </source>
</evidence>
<evidence type="ECO:0000256" key="2">
    <source>
        <dbReference type="ARBA" id="ARBA00022475"/>
    </source>
</evidence>
<keyword evidence="5 6" id="KW-0472">Membrane</keyword>
<keyword evidence="4 6" id="KW-1133">Transmembrane helix</keyword>
<feature type="transmembrane region" description="Helical" evidence="6">
    <location>
        <begin position="264"/>
        <end position="286"/>
    </location>
</feature>
<dbReference type="Pfam" id="PF03631">
    <property type="entry name" value="Virul_fac_BrkB"/>
    <property type="match status" value="1"/>
</dbReference>
<feature type="transmembrane region" description="Helical" evidence="6">
    <location>
        <begin position="237"/>
        <end position="258"/>
    </location>
</feature>